<proteinExistence type="predicted"/>
<sequence length="137" mass="14864">MSASAVQPPLDDLGFRLVSRWDGMVYVSDGLGILAAALAAGMLFFGRVCERDAARHAIFFVSMGNLFSASLHTFTRMPSSEHAASSAPLMGGTTDKLMSNHTFNVGIVLIMLHRLQLIRGWLIPICTCVSMHDTSHL</sequence>
<keyword evidence="1" id="KW-1133">Transmembrane helix</keyword>
<protein>
    <submittedName>
        <fullName evidence="2">Uncharacterized protein</fullName>
    </submittedName>
</protein>
<dbReference type="AlphaFoldDB" id="A0A7S2FUT1"/>
<accession>A0A7S2FUT1</accession>
<evidence type="ECO:0000313" key="2">
    <source>
        <dbReference type="EMBL" id="CAD9414809.1"/>
    </source>
</evidence>
<evidence type="ECO:0000256" key="1">
    <source>
        <dbReference type="SAM" id="Phobius"/>
    </source>
</evidence>
<name>A0A7S2FUT1_9EUKA</name>
<keyword evidence="1" id="KW-0472">Membrane</keyword>
<reference evidence="2" key="1">
    <citation type="submission" date="2021-01" db="EMBL/GenBank/DDBJ databases">
        <authorList>
            <person name="Corre E."/>
            <person name="Pelletier E."/>
            <person name="Niang G."/>
            <person name="Scheremetjew M."/>
            <person name="Finn R."/>
            <person name="Kale V."/>
            <person name="Holt S."/>
            <person name="Cochrane G."/>
            <person name="Meng A."/>
            <person name="Brown T."/>
            <person name="Cohen L."/>
        </authorList>
    </citation>
    <scope>NUCLEOTIDE SEQUENCE</scope>
    <source>
        <strain evidence="2">UTEX LB 985</strain>
    </source>
</reference>
<gene>
    <name evidence="2" type="ORF">CBRE1094_LOCUS6127</name>
</gene>
<organism evidence="2">
    <name type="scientific">Haptolina brevifila</name>
    <dbReference type="NCBI Taxonomy" id="156173"/>
    <lineage>
        <taxon>Eukaryota</taxon>
        <taxon>Haptista</taxon>
        <taxon>Haptophyta</taxon>
        <taxon>Prymnesiophyceae</taxon>
        <taxon>Prymnesiales</taxon>
        <taxon>Prymnesiaceae</taxon>
        <taxon>Haptolina</taxon>
    </lineage>
</organism>
<keyword evidence="1" id="KW-0812">Transmembrane</keyword>
<dbReference type="EMBL" id="HBGU01011128">
    <property type="protein sequence ID" value="CAD9414809.1"/>
    <property type="molecule type" value="Transcribed_RNA"/>
</dbReference>
<feature type="transmembrane region" description="Helical" evidence="1">
    <location>
        <begin position="23"/>
        <end position="45"/>
    </location>
</feature>